<evidence type="ECO:0000313" key="3">
    <source>
        <dbReference type="Proteomes" id="UP000024635"/>
    </source>
</evidence>
<name>A0A016WTW7_9BILA</name>
<organism evidence="2 3">
    <name type="scientific">Ancylostoma ceylanicum</name>
    <dbReference type="NCBI Taxonomy" id="53326"/>
    <lineage>
        <taxon>Eukaryota</taxon>
        <taxon>Metazoa</taxon>
        <taxon>Ecdysozoa</taxon>
        <taxon>Nematoda</taxon>
        <taxon>Chromadorea</taxon>
        <taxon>Rhabditida</taxon>
        <taxon>Rhabditina</taxon>
        <taxon>Rhabditomorpha</taxon>
        <taxon>Strongyloidea</taxon>
        <taxon>Ancylostomatidae</taxon>
        <taxon>Ancylostomatinae</taxon>
        <taxon>Ancylostoma</taxon>
    </lineage>
</organism>
<sequence length="115" mass="13530">MKMKMLRWMAGITCLDYICNQHARQRFGVADKLREARIRPRFSHVLHAGKDKVSRISFDLEMSCKRPKGRPKQRWLDTIHAELKLTGIHPDQAHDKAKWRQRISNADPATGREKR</sequence>
<feature type="region of interest" description="Disordered" evidence="1">
    <location>
        <begin position="90"/>
        <end position="115"/>
    </location>
</feature>
<evidence type="ECO:0000256" key="1">
    <source>
        <dbReference type="SAM" id="MobiDB-lite"/>
    </source>
</evidence>
<comment type="caution">
    <text evidence="2">The sequence shown here is derived from an EMBL/GenBank/DDBJ whole genome shotgun (WGS) entry which is preliminary data.</text>
</comment>
<dbReference type="AlphaFoldDB" id="A0A016WTW7"/>
<reference evidence="3" key="1">
    <citation type="journal article" date="2015" name="Nat. Genet.">
        <title>The genome and transcriptome of the zoonotic hookworm Ancylostoma ceylanicum identify infection-specific gene families.</title>
        <authorList>
            <person name="Schwarz E.M."/>
            <person name="Hu Y."/>
            <person name="Antoshechkin I."/>
            <person name="Miller M.M."/>
            <person name="Sternberg P.W."/>
            <person name="Aroian R.V."/>
        </authorList>
    </citation>
    <scope>NUCLEOTIDE SEQUENCE</scope>
    <source>
        <strain evidence="3">HY135</strain>
    </source>
</reference>
<accession>A0A016WTW7</accession>
<proteinExistence type="predicted"/>
<protein>
    <submittedName>
        <fullName evidence="2">Uncharacterized protein</fullName>
    </submittedName>
</protein>
<gene>
    <name evidence="2" type="primary">Acey_s0504.g2651</name>
    <name evidence="2" type="ORF">Y032_0504g2651</name>
</gene>
<evidence type="ECO:0000313" key="2">
    <source>
        <dbReference type="EMBL" id="EYC43085.1"/>
    </source>
</evidence>
<keyword evidence="3" id="KW-1185">Reference proteome</keyword>
<dbReference type="OrthoDB" id="10594310at2759"/>
<dbReference type="EMBL" id="JARK01000104">
    <property type="protein sequence ID" value="EYC43085.1"/>
    <property type="molecule type" value="Genomic_DNA"/>
</dbReference>
<dbReference type="Proteomes" id="UP000024635">
    <property type="component" value="Unassembled WGS sequence"/>
</dbReference>